<dbReference type="GO" id="GO:0044233">
    <property type="term" value="C:mitochondria-associated endoplasmic reticulum membrane contact site"/>
    <property type="evidence" value="ECO:0007669"/>
    <property type="project" value="InterPro"/>
</dbReference>
<keyword evidence="6" id="KW-0446">Lipid-binding</keyword>
<evidence type="ECO:0000256" key="2">
    <source>
        <dbReference type="ARBA" id="ARBA00022448"/>
    </source>
</evidence>
<dbReference type="PROSITE" id="PS51847">
    <property type="entry name" value="SMP"/>
    <property type="match status" value="1"/>
</dbReference>
<dbReference type="Gene3D" id="2.60.40.150">
    <property type="entry name" value="C2 domain"/>
    <property type="match status" value="1"/>
</dbReference>
<dbReference type="InterPro" id="IPR000008">
    <property type="entry name" value="C2_dom"/>
</dbReference>
<keyword evidence="8" id="KW-0175">Coiled coil</keyword>
<dbReference type="GO" id="GO:0005739">
    <property type="term" value="C:mitochondrion"/>
    <property type="evidence" value="ECO:0007669"/>
    <property type="project" value="GOC"/>
</dbReference>
<evidence type="ECO:0000256" key="3">
    <source>
        <dbReference type="ARBA" id="ARBA00022723"/>
    </source>
</evidence>
<evidence type="ECO:0000256" key="5">
    <source>
        <dbReference type="ARBA" id="ARBA00023055"/>
    </source>
</evidence>
<dbReference type="InterPro" id="IPR036034">
    <property type="entry name" value="PDZ_sf"/>
</dbReference>
<comment type="caution">
    <text evidence="14">The sequence shown here is derived from an EMBL/GenBank/DDBJ whole genome shotgun (WGS) entry which is preliminary data.</text>
</comment>
<feature type="compositionally biased region" description="Acidic residues" evidence="9">
    <location>
        <begin position="798"/>
        <end position="808"/>
    </location>
</feature>
<dbReference type="GO" id="GO:1990456">
    <property type="term" value="P:mitochondrion-endoplasmic reticulum membrane tethering"/>
    <property type="evidence" value="ECO:0007669"/>
    <property type="project" value="InterPro"/>
</dbReference>
<proteinExistence type="predicted"/>
<feature type="compositionally biased region" description="Basic and acidic residues" evidence="9">
    <location>
        <begin position="411"/>
        <end position="424"/>
    </location>
</feature>
<dbReference type="Gene3D" id="2.30.42.10">
    <property type="match status" value="1"/>
</dbReference>
<dbReference type="GO" id="GO:0046872">
    <property type="term" value="F:metal ion binding"/>
    <property type="evidence" value="ECO:0007669"/>
    <property type="project" value="UniProtKB-KW"/>
</dbReference>
<dbReference type="InterPro" id="IPR041489">
    <property type="entry name" value="PDZ_6"/>
</dbReference>
<dbReference type="InterPro" id="IPR046349">
    <property type="entry name" value="C1-like_sf"/>
</dbReference>
<feature type="coiled-coil region" evidence="8">
    <location>
        <begin position="890"/>
        <end position="917"/>
    </location>
</feature>
<evidence type="ECO:0000313" key="14">
    <source>
        <dbReference type="EMBL" id="PFX17075.1"/>
    </source>
</evidence>
<evidence type="ECO:0000313" key="15">
    <source>
        <dbReference type="Proteomes" id="UP000225706"/>
    </source>
</evidence>
<feature type="domain" description="SMP-LTD" evidence="13">
    <location>
        <begin position="71"/>
        <end position="252"/>
    </location>
</feature>
<dbReference type="InterPro" id="IPR058801">
    <property type="entry name" value="PDZD8_N"/>
</dbReference>
<dbReference type="InterPro" id="IPR039275">
    <property type="entry name" value="PDZD8"/>
</dbReference>
<feature type="compositionally biased region" description="Polar residues" evidence="9">
    <location>
        <begin position="490"/>
        <end position="517"/>
    </location>
</feature>
<feature type="compositionally biased region" description="Basic and acidic residues" evidence="9">
    <location>
        <begin position="776"/>
        <end position="791"/>
    </location>
</feature>
<feature type="domain" description="C2" evidence="10">
    <location>
        <begin position="495"/>
        <end position="625"/>
    </location>
</feature>
<dbReference type="SUPFAM" id="SSF50156">
    <property type="entry name" value="PDZ domain-like"/>
    <property type="match status" value="1"/>
</dbReference>
<dbReference type="GO" id="GO:0006869">
    <property type="term" value="P:lipid transport"/>
    <property type="evidence" value="ECO:0007669"/>
    <property type="project" value="UniProtKB-KW"/>
</dbReference>
<feature type="region of interest" description="Disordered" evidence="9">
    <location>
        <begin position="772"/>
        <end position="861"/>
    </location>
</feature>
<dbReference type="InterPro" id="IPR002219">
    <property type="entry name" value="PKC_DAG/PE"/>
</dbReference>
<dbReference type="SMART" id="SM00228">
    <property type="entry name" value="PDZ"/>
    <property type="match status" value="1"/>
</dbReference>
<feature type="compositionally biased region" description="Basic and acidic residues" evidence="9">
    <location>
        <begin position="467"/>
        <end position="489"/>
    </location>
</feature>
<keyword evidence="3" id="KW-0479">Metal-binding</keyword>
<dbReference type="SUPFAM" id="SSF57889">
    <property type="entry name" value="Cysteine-rich domain"/>
    <property type="match status" value="1"/>
</dbReference>
<keyword evidence="2" id="KW-0813">Transport</keyword>
<dbReference type="PANTHER" id="PTHR21519:SF1">
    <property type="entry name" value="PDZ DOMAIN-CONTAINING PROTEIN 8"/>
    <property type="match status" value="1"/>
</dbReference>
<dbReference type="SMART" id="SM00109">
    <property type="entry name" value="C1"/>
    <property type="match status" value="1"/>
</dbReference>
<dbReference type="AlphaFoldDB" id="A0A2B4RLC8"/>
<comment type="subcellular location">
    <subcellularLocation>
        <location evidence="1">Membrane</location>
    </subcellularLocation>
</comment>
<dbReference type="GO" id="GO:0016020">
    <property type="term" value="C:membrane"/>
    <property type="evidence" value="ECO:0007669"/>
    <property type="project" value="UniProtKB-SubCell"/>
</dbReference>
<gene>
    <name evidence="14" type="primary">PDZD8</name>
    <name evidence="14" type="ORF">AWC38_SpisGene18625</name>
</gene>
<dbReference type="PROSITE" id="PS50106">
    <property type="entry name" value="PDZ"/>
    <property type="match status" value="1"/>
</dbReference>
<evidence type="ECO:0000256" key="1">
    <source>
        <dbReference type="ARBA" id="ARBA00004370"/>
    </source>
</evidence>
<feature type="compositionally biased region" description="Polar residues" evidence="9">
    <location>
        <begin position="527"/>
        <end position="537"/>
    </location>
</feature>
<evidence type="ECO:0000259" key="13">
    <source>
        <dbReference type="PROSITE" id="PS51847"/>
    </source>
</evidence>
<dbReference type="PROSITE" id="PS50004">
    <property type="entry name" value="C2"/>
    <property type="match status" value="1"/>
</dbReference>
<evidence type="ECO:0000256" key="7">
    <source>
        <dbReference type="ARBA" id="ARBA00023136"/>
    </source>
</evidence>
<keyword evidence="7" id="KW-0472">Membrane</keyword>
<dbReference type="Gene3D" id="3.30.60.20">
    <property type="match status" value="1"/>
</dbReference>
<feature type="domain" description="Phorbol-ester/DAG-type" evidence="11">
    <location>
        <begin position="707"/>
        <end position="757"/>
    </location>
</feature>
<feature type="region of interest" description="Disordered" evidence="9">
    <location>
        <begin position="467"/>
        <end position="544"/>
    </location>
</feature>
<dbReference type="InterPro" id="IPR031468">
    <property type="entry name" value="SMP_LBD"/>
</dbReference>
<organism evidence="14 15">
    <name type="scientific">Stylophora pistillata</name>
    <name type="common">Smooth cauliflower coral</name>
    <dbReference type="NCBI Taxonomy" id="50429"/>
    <lineage>
        <taxon>Eukaryota</taxon>
        <taxon>Metazoa</taxon>
        <taxon>Cnidaria</taxon>
        <taxon>Anthozoa</taxon>
        <taxon>Hexacorallia</taxon>
        <taxon>Scleractinia</taxon>
        <taxon>Astrocoeniina</taxon>
        <taxon>Pocilloporidae</taxon>
        <taxon>Stylophora</taxon>
    </lineage>
</organism>
<dbReference type="STRING" id="50429.A0A2B4RLC8"/>
<name>A0A2B4RLC8_STYPI</name>
<dbReference type="SMART" id="SM00239">
    <property type="entry name" value="C2"/>
    <property type="match status" value="1"/>
</dbReference>
<dbReference type="InterPro" id="IPR035892">
    <property type="entry name" value="C2_domain_sf"/>
</dbReference>
<dbReference type="Pfam" id="PF00168">
    <property type="entry name" value="C2"/>
    <property type="match status" value="1"/>
</dbReference>
<feature type="region of interest" description="Disordered" evidence="9">
    <location>
        <begin position="400"/>
        <end position="425"/>
    </location>
</feature>
<evidence type="ECO:0000256" key="4">
    <source>
        <dbReference type="ARBA" id="ARBA00022833"/>
    </source>
</evidence>
<dbReference type="GO" id="GO:0008289">
    <property type="term" value="F:lipid binding"/>
    <property type="evidence" value="ECO:0007669"/>
    <property type="project" value="UniProtKB-KW"/>
</dbReference>
<keyword evidence="15" id="KW-1185">Reference proteome</keyword>
<dbReference type="SUPFAM" id="SSF49562">
    <property type="entry name" value="C2 domain (Calcium/lipid-binding domain, CaLB)"/>
    <property type="match status" value="1"/>
</dbReference>
<keyword evidence="5" id="KW-0445">Lipid transport</keyword>
<dbReference type="PANTHER" id="PTHR21519">
    <property type="entry name" value="PDZ DOMAIN-CONTAINING PROTEIN 8"/>
    <property type="match status" value="1"/>
</dbReference>
<keyword evidence="4" id="KW-0862">Zinc</keyword>
<dbReference type="CDD" id="cd20825">
    <property type="entry name" value="C1_PDZD8"/>
    <property type="match status" value="1"/>
</dbReference>
<evidence type="ECO:0000256" key="9">
    <source>
        <dbReference type="SAM" id="MobiDB-lite"/>
    </source>
</evidence>
<accession>A0A2B4RLC8</accession>
<dbReference type="CDD" id="cd21674">
    <property type="entry name" value="SMP_PDZD8"/>
    <property type="match status" value="1"/>
</dbReference>
<sequence length="969" mass="109991">MFIAFILAFLIGVFSVLLLEAILLYKWWSSTGVDAPKLYPQRTKVTNPELIADYYKKDQATEPESCVCMNLLFAFLWREWRDTPQMKRYFLKKMNSEFTELIQGKAASKLIEQITIEELSLGTSLPVITGATIMKIETKDPKEVAKELDIALDLEYTGGCHMAIQVDLVFNKSVYVAVKLVSLKGRARLQLSRHPLSHWSFAFYEEPEVEFEAESQFEGKNFPQLTSLIISHLRKSLQKKHTLPSYKIRYSPFFPQVIPQDETQEVYVHNSSVTVGSLEVTVVGCTRLPELENGVSQYCSLSVDQLPWSQLVENKRAMWPTFEIEISRENNDISFGLTLNKEISEDELGKTIVINTIVTDSPAYNAGVMAKDILVAVDGKKIESLKQAAKMIKNKSRFTATVQRQPTRISQRVDRENPEDKQDGKTVVNFNNVALYNDSDSEDEFVNIVVPLFEGEDNEIARSAMKEMLSRTTEPRPRAEKKMKGRDQKLSAQLTRGSKQGSPASTQRTYTSQTTLEVNDKKVSFDKTPQPNGTDTASPKRPRKVSLTVMDGLDTRKTTLVSASADPVWNETFKFDIPTSNLQYLNVCIWSKSQEKNEKDIILGHVTIPLMDIALRCLSFTSKRHEECFVLVSPHSDRIISNQPYLRNHPGLKESLCCGDITLIFHHSPSLTDCDESILDKVESLNESAPKDESPEKDTLESLEPPTHQFILTQFYFPTRCSYCNKKVWTKVAFQCRTCAMICHKKCLRNCMGYTHCVNTKQTTSGWFCRQQSKSAPDKKNGKQEESKDNMAESSAPDVEEASSESDYEPFATTSERSSDEDETESEARDDLVNGNVKKSGRTEGAAESDEDVSDKRNVKEEATAIMRASERVREAGRELFTNLPLEARKSKLEDMMNRLQVEIDEENETRTELYAQRSKIKERKQKVAIESLLAKSEERSQALAMLMLQYCAGYQSCVEAEELDSYHL</sequence>
<dbReference type="CDD" id="cd00030">
    <property type="entry name" value="C2"/>
    <property type="match status" value="1"/>
</dbReference>
<dbReference type="GO" id="GO:0051560">
    <property type="term" value="P:mitochondrial calcium ion homeostasis"/>
    <property type="evidence" value="ECO:0007669"/>
    <property type="project" value="InterPro"/>
</dbReference>
<dbReference type="PROSITE" id="PS00479">
    <property type="entry name" value="ZF_DAG_PE_1"/>
    <property type="match status" value="1"/>
</dbReference>
<reference evidence="15" key="1">
    <citation type="journal article" date="2017" name="bioRxiv">
        <title>Comparative analysis of the genomes of Stylophora pistillata and Acropora digitifera provides evidence for extensive differences between species of corals.</title>
        <authorList>
            <person name="Voolstra C.R."/>
            <person name="Li Y."/>
            <person name="Liew Y.J."/>
            <person name="Baumgarten S."/>
            <person name="Zoccola D."/>
            <person name="Flot J.-F."/>
            <person name="Tambutte S."/>
            <person name="Allemand D."/>
            <person name="Aranda M."/>
        </authorList>
    </citation>
    <scope>NUCLEOTIDE SEQUENCE [LARGE SCALE GENOMIC DNA]</scope>
</reference>
<evidence type="ECO:0000256" key="8">
    <source>
        <dbReference type="SAM" id="Coils"/>
    </source>
</evidence>
<dbReference type="InterPro" id="IPR001478">
    <property type="entry name" value="PDZ"/>
</dbReference>
<dbReference type="PROSITE" id="PS50081">
    <property type="entry name" value="ZF_DAG_PE_2"/>
    <property type="match status" value="1"/>
</dbReference>
<evidence type="ECO:0000259" key="11">
    <source>
        <dbReference type="PROSITE" id="PS50081"/>
    </source>
</evidence>
<dbReference type="Pfam" id="PF17820">
    <property type="entry name" value="PDZ_6"/>
    <property type="match status" value="1"/>
</dbReference>
<dbReference type="Proteomes" id="UP000225706">
    <property type="component" value="Unassembled WGS sequence"/>
</dbReference>
<feature type="domain" description="PDZ" evidence="12">
    <location>
        <begin position="323"/>
        <end position="394"/>
    </location>
</feature>
<dbReference type="OrthoDB" id="10004596at2759"/>
<dbReference type="Pfam" id="PF00130">
    <property type="entry name" value="C1_1"/>
    <property type="match status" value="1"/>
</dbReference>
<dbReference type="Pfam" id="PF26547">
    <property type="entry name" value="PDZD8_N"/>
    <property type="match status" value="1"/>
</dbReference>
<evidence type="ECO:0000256" key="6">
    <source>
        <dbReference type="ARBA" id="ARBA00023121"/>
    </source>
</evidence>
<dbReference type="EMBL" id="LSMT01000499">
    <property type="protein sequence ID" value="PFX17075.1"/>
    <property type="molecule type" value="Genomic_DNA"/>
</dbReference>
<evidence type="ECO:0000259" key="10">
    <source>
        <dbReference type="PROSITE" id="PS50004"/>
    </source>
</evidence>
<feature type="compositionally biased region" description="Polar residues" evidence="9">
    <location>
        <begin position="400"/>
        <end position="410"/>
    </location>
</feature>
<evidence type="ECO:0000259" key="12">
    <source>
        <dbReference type="PROSITE" id="PS50106"/>
    </source>
</evidence>
<protein>
    <submittedName>
        <fullName evidence="14">PDZ domain-containing protein 8</fullName>
    </submittedName>
</protein>